<proteinExistence type="predicted"/>
<dbReference type="PANTHER" id="PTHR21310">
    <property type="entry name" value="AMINOGLYCOSIDE PHOSPHOTRANSFERASE-RELATED-RELATED"/>
    <property type="match status" value="1"/>
</dbReference>
<accession>A0A7W9J5F7</accession>
<gene>
    <name evidence="2" type="ORF">HDA39_002587</name>
</gene>
<dbReference type="Proteomes" id="UP000549971">
    <property type="component" value="Unassembled WGS sequence"/>
</dbReference>
<dbReference type="Gene3D" id="3.90.1200.10">
    <property type="match status" value="1"/>
</dbReference>
<dbReference type="Pfam" id="PF01636">
    <property type="entry name" value="APH"/>
    <property type="match status" value="1"/>
</dbReference>
<dbReference type="RefSeq" id="WP_184795443.1">
    <property type="nucleotide sequence ID" value="NZ_JACHMY010000001.1"/>
</dbReference>
<keyword evidence="2" id="KW-0418">Kinase</keyword>
<dbReference type="EMBL" id="JACHMY010000001">
    <property type="protein sequence ID" value="MBB5835853.1"/>
    <property type="molecule type" value="Genomic_DNA"/>
</dbReference>
<name>A0A7W9J5F7_9ACTN</name>
<evidence type="ECO:0000313" key="2">
    <source>
        <dbReference type="EMBL" id="MBB5835853.1"/>
    </source>
</evidence>
<keyword evidence="3" id="KW-1185">Reference proteome</keyword>
<dbReference type="InterPro" id="IPR002575">
    <property type="entry name" value="Aminoglycoside_PTrfase"/>
</dbReference>
<dbReference type="InterPro" id="IPR051678">
    <property type="entry name" value="AGP_Transferase"/>
</dbReference>
<reference evidence="2 3" key="1">
    <citation type="submission" date="2020-08" db="EMBL/GenBank/DDBJ databases">
        <title>Sequencing the genomes of 1000 actinobacteria strains.</title>
        <authorList>
            <person name="Klenk H.-P."/>
        </authorList>
    </citation>
    <scope>NUCLEOTIDE SEQUENCE [LARGE SCALE GENOMIC DNA]</scope>
    <source>
        <strain evidence="2 3">DSM 28967</strain>
    </source>
</reference>
<evidence type="ECO:0000259" key="1">
    <source>
        <dbReference type="Pfam" id="PF01636"/>
    </source>
</evidence>
<dbReference type="GO" id="GO:0016301">
    <property type="term" value="F:kinase activity"/>
    <property type="evidence" value="ECO:0007669"/>
    <property type="project" value="UniProtKB-KW"/>
</dbReference>
<dbReference type="SUPFAM" id="SSF56112">
    <property type="entry name" value="Protein kinase-like (PK-like)"/>
    <property type="match status" value="1"/>
</dbReference>
<dbReference type="Gene3D" id="3.30.200.20">
    <property type="entry name" value="Phosphorylase Kinase, domain 1"/>
    <property type="match status" value="1"/>
</dbReference>
<dbReference type="AlphaFoldDB" id="A0A7W9J5F7"/>
<evidence type="ECO:0000313" key="3">
    <source>
        <dbReference type="Proteomes" id="UP000549971"/>
    </source>
</evidence>
<protein>
    <submittedName>
        <fullName evidence="2">Ser/Thr protein kinase RdoA (MazF antagonist)</fullName>
    </submittedName>
</protein>
<sequence length="339" mass="38009">MNTEASHYWNGPAWGWKRLWITPGGVQDAVRRRYGIAADSATFLAAGMLNQSWRISSADGDFVLRVTRADRTREQIEYEHSLTTELHKSIVVVIPPEPGLDHGTLQEWQNRPVSLFRYVDGIPGTELRAETRMSAVADVLGQIHHRTAILRWPQRTGFRSVRDEPRWVWKKFEATLRQALGTTDVGRSFEVIDSAVTELDVWLDAAWRTGDLGSEAVIHGDFNNRNILFQDGVPAASLCAVIDWDDCCVNPLAWELAQVAFRTGEYDVKGFCDVYVDAGGPVETRDIELLSNFAVMGELSELEWTVDDGIVGPRAAEQVQEVAATIIAIQQRTQEIRTS</sequence>
<dbReference type="InterPro" id="IPR011009">
    <property type="entry name" value="Kinase-like_dom_sf"/>
</dbReference>
<feature type="domain" description="Aminoglycoside phosphotransferase" evidence="1">
    <location>
        <begin position="41"/>
        <end position="278"/>
    </location>
</feature>
<organism evidence="2 3">
    <name type="scientific">Kribbella italica</name>
    <dbReference type="NCBI Taxonomy" id="1540520"/>
    <lineage>
        <taxon>Bacteria</taxon>
        <taxon>Bacillati</taxon>
        <taxon>Actinomycetota</taxon>
        <taxon>Actinomycetes</taxon>
        <taxon>Propionibacteriales</taxon>
        <taxon>Kribbellaceae</taxon>
        <taxon>Kribbella</taxon>
    </lineage>
</organism>
<keyword evidence="2" id="KW-0808">Transferase</keyword>
<comment type="caution">
    <text evidence="2">The sequence shown here is derived from an EMBL/GenBank/DDBJ whole genome shotgun (WGS) entry which is preliminary data.</text>
</comment>